<evidence type="ECO:0008006" key="3">
    <source>
        <dbReference type="Google" id="ProtNLM"/>
    </source>
</evidence>
<dbReference type="HOGENOM" id="CLU_1200942_0_0_1"/>
<dbReference type="InParanoid" id="B4MTG5"/>
<dbReference type="KEGG" id="dwi:6641779"/>
<dbReference type="FunCoup" id="B4MTG5">
    <property type="interactions" value="1"/>
</dbReference>
<reference evidence="1 2" key="1">
    <citation type="journal article" date="2007" name="Nature">
        <title>Evolution of genes and genomes on the Drosophila phylogeny.</title>
        <authorList>
            <consortium name="Drosophila 12 Genomes Consortium"/>
            <person name="Clark A.G."/>
            <person name="Eisen M.B."/>
            <person name="Smith D.R."/>
            <person name="Bergman C.M."/>
            <person name="Oliver B."/>
            <person name="Markow T.A."/>
            <person name="Kaufman T.C."/>
            <person name="Kellis M."/>
            <person name="Gelbart W."/>
            <person name="Iyer V.N."/>
            <person name="Pollard D.A."/>
            <person name="Sackton T.B."/>
            <person name="Larracuente A.M."/>
            <person name="Singh N.D."/>
            <person name="Abad J.P."/>
            <person name="Abt D.N."/>
            <person name="Adryan B."/>
            <person name="Aguade M."/>
            <person name="Akashi H."/>
            <person name="Anderson W.W."/>
            <person name="Aquadro C.F."/>
            <person name="Ardell D.H."/>
            <person name="Arguello R."/>
            <person name="Artieri C.G."/>
            <person name="Barbash D.A."/>
            <person name="Barker D."/>
            <person name="Barsanti P."/>
            <person name="Batterham P."/>
            <person name="Batzoglou S."/>
            <person name="Begun D."/>
            <person name="Bhutkar A."/>
            <person name="Blanco E."/>
            <person name="Bosak S.A."/>
            <person name="Bradley R.K."/>
            <person name="Brand A.D."/>
            <person name="Brent M.R."/>
            <person name="Brooks A.N."/>
            <person name="Brown R.H."/>
            <person name="Butlin R.K."/>
            <person name="Caggese C."/>
            <person name="Calvi B.R."/>
            <person name="Bernardo de Carvalho A."/>
            <person name="Caspi A."/>
            <person name="Castrezana S."/>
            <person name="Celniker S.E."/>
            <person name="Chang J.L."/>
            <person name="Chapple C."/>
            <person name="Chatterji S."/>
            <person name="Chinwalla A."/>
            <person name="Civetta A."/>
            <person name="Clifton S.W."/>
            <person name="Comeron J.M."/>
            <person name="Costello J.C."/>
            <person name="Coyne J.A."/>
            <person name="Daub J."/>
            <person name="David R.G."/>
            <person name="Delcher A.L."/>
            <person name="Delehaunty K."/>
            <person name="Do C.B."/>
            <person name="Ebling H."/>
            <person name="Edwards K."/>
            <person name="Eickbush T."/>
            <person name="Evans J.D."/>
            <person name="Filipski A."/>
            <person name="Findeiss S."/>
            <person name="Freyhult E."/>
            <person name="Fulton L."/>
            <person name="Fulton R."/>
            <person name="Garcia A.C."/>
            <person name="Gardiner A."/>
            <person name="Garfield D.A."/>
            <person name="Garvin B.E."/>
            <person name="Gibson G."/>
            <person name="Gilbert D."/>
            <person name="Gnerre S."/>
            <person name="Godfrey J."/>
            <person name="Good R."/>
            <person name="Gotea V."/>
            <person name="Gravely B."/>
            <person name="Greenberg A.J."/>
            <person name="Griffiths-Jones S."/>
            <person name="Gross S."/>
            <person name="Guigo R."/>
            <person name="Gustafson E.A."/>
            <person name="Haerty W."/>
            <person name="Hahn M.W."/>
            <person name="Halligan D.L."/>
            <person name="Halpern A.L."/>
            <person name="Halter G.M."/>
            <person name="Han M.V."/>
            <person name="Heger A."/>
            <person name="Hillier L."/>
            <person name="Hinrichs A.S."/>
            <person name="Holmes I."/>
            <person name="Hoskins R.A."/>
            <person name="Hubisz M.J."/>
            <person name="Hultmark D."/>
            <person name="Huntley M.A."/>
            <person name="Jaffe D.B."/>
            <person name="Jagadeeshan S."/>
            <person name="Jeck W.R."/>
            <person name="Johnson J."/>
            <person name="Jones C.D."/>
            <person name="Jordan W.C."/>
            <person name="Karpen G.H."/>
            <person name="Kataoka E."/>
            <person name="Keightley P.D."/>
            <person name="Kheradpour P."/>
            <person name="Kirkness E.F."/>
            <person name="Koerich L.B."/>
            <person name="Kristiansen K."/>
            <person name="Kudrna D."/>
            <person name="Kulathinal R.J."/>
            <person name="Kumar S."/>
            <person name="Kwok R."/>
            <person name="Lander E."/>
            <person name="Langley C.H."/>
            <person name="Lapoint R."/>
            <person name="Lazzaro B.P."/>
            <person name="Lee S.J."/>
            <person name="Levesque L."/>
            <person name="Li R."/>
            <person name="Lin C.F."/>
            <person name="Lin M.F."/>
            <person name="Lindblad-Toh K."/>
            <person name="Llopart A."/>
            <person name="Long M."/>
            <person name="Low L."/>
            <person name="Lozovsky E."/>
            <person name="Lu J."/>
            <person name="Luo M."/>
            <person name="Machado C.A."/>
            <person name="Makalowski W."/>
            <person name="Marzo M."/>
            <person name="Matsuda M."/>
            <person name="Matzkin L."/>
            <person name="McAllister B."/>
            <person name="McBride C.S."/>
            <person name="McKernan B."/>
            <person name="McKernan K."/>
            <person name="Mendez-Lago M."/>
            <person name="Minx P."/>
            <person name="Mollenhauer M.U."/>
            <person name="Montooth K."/>
            <person name="Mount S.M."/>
            <person name="Mu X."/>
            <person name="Myers E."/>
            <person name="Negre B."/>
            <person name="Newfeld S."/>
            <person name="Nielsen R."/>
            <person name="Noor M.A."/>
            <person name="O'Grady P."/>
            <person name="Pachter L."/>
            <person name="Papaceit M."/>
            <person name="Parisi M.J."/>
            <person name="Parisi M."/>
            <person name="Parts L."/>
            <person name="Pedersen J.S."/>
            <person name="Pesole G."/>
            <person name="Phillippy A.M."/>
            <person name="Ponting C.P."/>
            <person name="Pop M."/>
            <person name="Porcelli D."/>
            <person name="Powell J.R."/>
            <person name="Prohaska S."/>
            <person name="Pruitt K."/>
            <person name="Puig M."/>
            <person name="Quesneville H."/>
            <person name="Ram K.R."/>
            <person name="Rand D."/>
            <person name="Rasmussen M.D."/>
            <person name="Reed L.K."/>
            <person name="Reenan R."/>
            <person name="Reily A."/>
            <person name="Remington K.A."/>
            <person name="Rieger T.T."/>
            <person name="Ritchie M.G."/>
            <person name="Robin C."/>
            <person name="Rogers Y.H."/>
            <person name="Rohde C."/>
            <person name="Rozas J."/>
            <person name="Rubenfield M.J."/>
            <person name="Ruiz A."/>
            <person name="Russo S."/>
            <person name="Salzberg S.L."/>
            <person name="Sanchez-Gracia A."/>
            <person name="Saranga D.J."/>
            <person name="Sato H."/>
            <person name="Schaeffer S.W."/>
            <person name="Schatz M.C."/>
            <person name="Schlenke T."/>
            <person name="Schwartz R."/>
            <person name="Segarra C."/>
            <person name="Singh R.S."/>
            <person name="Sirot L."/>
            <person name="Sirota M."/>
            <person name="Sisneros N.B."/>
            <person name="Smith C.D."/>
            <person name="Smith T.F."/>
            <person name="Spieth J."/>
            <person name="Stage D.E."/>
            <person name="Stark A."/>
            <person name="Stephan W."/>
            <person name="Strausberg R.L."/>
            <person name="Strempel S."/>
            <person name="Sturgill D."/>
            <person name="Sutton G."/>
            <person name="Sutton G.G."/>
            <person name="Tao W."/>
            <person name="Teichmann S."/>
            <person name="Tobari Y.N."/>
            <person name="Tomimura Y."/>
            <person name="Tsolas J.M."/>
            <person name="Valente V.L."/>
            <person name="Venter E."/>
            <person name="Venter J.C."/>
            <person name="Vicario S."/>
            <person name="Vieira F.G."/>
            <person name="Vilella A.J."/>
            <person name="Villasante A."/>
            <person name="Walenz B."/>
            <person name="Wang J."/>
            <person name="Wasserman M."/>
            <person name="Watts T."/>
            <person name="Wilson D."/>
            <person name="Wilson R.K."/>
            <person name="Wing R.A."/>
            <person name="Wolfner M.F."/>
            <person name="Wong A."/>
            <person name="Wong G.K."/>
            <person name="Wu C.I."/>
            <person name="Wu G."/>
            <person name="Yamamoto D."/>
            <person name="Yang H.P."/>
            <person name="Yang S.P."/>
            <person name="Yorke J.A."/>
            <person name="Yoshida K."/>
            <person name="Zdobnov E."/>
            <person name="Zhang P."/>
            <person name="Zhang Y."/>
            <person name="Zimin A.V."/>
            <person name="Baldwin J."/>
            <person name="Abdouelleil A."/>
            <person name="Abdulkadir J."/>
            <person name="Abebe A."/>
            <person name="Abera B."/>
            <person name="Abreu J."/>
            <person name="Acer S.C."/>
            <person name="Aftuck L."/>
            <person name="Alexander A."/>
            <person name="An P."/>
            <person name="Anderson E."/>
            <person name="Anderson S."/>
            <person name="Arachi H."/>
            <person name="Azer M."/>
            <person name="Bachantsang P."/>
            <person name="Barry A."/>
            <person name="Bayul T."/>
            <person name="Berlin A."/>
            <person name="Bessette D."/>
            <person name="Bloom T."/>
            <person name="Blye J."/>
            <person name="Boguslavskiy L."/>
            <person name="Bonnet C."/>
            <person name="Boukhgalter B."/>
            <person name="Bourzgui I."/>
            <person name="Brown A."/>
            <person name="Cahill P."/>
            <person name="Channer S."/>
            <person name="Cheshatsang Y."/>
            <person name="Chuda L."/>
            <person name="Citroen M."/>
            <person name="Collymore A."/>
            <person name="Cooke P."/>
            <person name="Costello M."/>
            <person name="D'Aco K."/>
            <person name="Daza R."/>
            <person name="De Haan G."/>
            <person name="DeGray S."/>
            <person name="DeMaso C."/>
            <person name="Dhargay N."/>
            <person name="Dooley K."/>
            <person name="Dooley E."/>
            <person name="Doricent M."/>
            <person name="Dorje P."/>
            <person name="Dorjee K."/>
            <person name="Dupes A."/>
            <person name="Elong R."/>
            <person name="Falk J."/>
            <person name="Farina A."/>
            <person name="Faro S."/>
            <person name="Ferguson D."/>
            <person name="Fisher S."/>
            <person name="Foley C.D."/>
            <person name="Franke A."/>
            <person name="Friedrich D."/>
            <person name="Gadbois L."/>
            <person name="Gearin G."/>
            <person name="Gearin C.R."/>
            <person name="Giannoukos G."/>
            <person name="Goode T."/>
            <person name="Graham J."/>
            <person name="Grandbois E."/>
            <person name="Grewal S."/>
            <person name="Gyaltsen K."/>
            <person name="Hafez N."/>
            <person name="Hagos B."/>
            <person name="Hall J."/>
            <person name="Henson C."/>
            <person name="Hollinger A."/>
            <person name="Honan T."/>
            <person name="Huard M.D."/>
            <person name="Hughes L."/>
            <person name="Hurhula B."/>
            <person name="Husby M.E."/>
            <person name="Kamat A."/>
            <person name="Kanga B."/>
            <person name="Kashin S."/>
            <person name="Khazanovich D."/>
            <person name="Kisner P."/>
            <person name="Lance K."/>
            <person name="Lara M."/>
            <person name="Lee W."/>
            <person name="Lennon N."/>
            <person name="Letendre F."/>
            <person name="LeVine R."/>
            <person name="Lipovsky A."/>
            <person name="Liu X."/>
            <person name="Liu J."/>
            <person name="Liu S."/>
            <person name="Lokyitsang T."/>
            <person name="Lokyitsang Y."/>
            <person name="Lubonja R."/>
            <person name="Lui A."/>
            <person name="MacDonald P."/>
            <person name="Magnisalis V."/>
            <person name="Maru K."/>
            <person name="Matthews C."/>
            <person name="McCusker W."/>
            <person name="McDonough S."/>
            <person name="Mehta T."/>
            <person name="Meldrim J."/>
            <person name="Meneus L."/>
            <person name="Mihai O."/>
            <person name="Mihalev A."/>
            <person name="Mihova T."/>
            <person name="Mittelman R."/>
            <person name="Mlenga V."/>
            <person name="Montmayeur A."/>
            <person name="Mulrain L."/>
            <person name="Navidi A."/>
            <person name="Naylor J."/>
            <person name="Negash T."/>
            <person name="Nguyen T."/>
            <person name="Nguyen N."/>
            <person name="Nicol R."/>
            <person name="Norbu C."/>
            <person name="Norbu N."/>
            <person name="Novod N."/>
            <person name="O'Neill B."/>
            <person name="Osman S."/>
            <person name="Markiewicz E."/>
            <person name="Oyono O.L."/>
            <person name="Patti C."/>
            <person name="Phunkhang P."/>
            <person name="Pierre F."/>
            <person name="Priest M."/>
            <person name="Raghuraman S."/>
            <person name="Rege F."/>
            <person name="Reyes R."/>
            <person name="Rise C."/>
            <person name="Rogov P."/>
            <person name="Ross K."/>
            <person name="Ryan E."/>
            <person name="Settipalli S."/>
            <person name="Shea T."/>
            <person name="Sherpa N."/>
            <person name="Shi L."/>
            <person name="Shih D."/>
            <person name="Sparrow T."/>
            <person name="Spaulding J."/>
            <person name="Stalker J."/>
            <person name="Stange-Thomann N."/>
            <person name="Stavropoulos S."/>
            <person name="Stone C."/>
            <person name="Strader C."/>
            <person name="Tesfaye S."/>
            <person name="Thomson T."/>
            <person name="Thoulutsang Y."/>
            <person name="Thoulutsang D."/>
            <person name="Topham K."/>
            <person name="Topping I."/>
            <person name="Tsamla T."/>
            <person name="Vassiliev H."/>
            <person name="Vo A."/>
            <person name="Wangchuk T."/>
            <person name="Wangdi T."/>
            <person name="Weiand M."/>
            <person name="Wilkinson J."/>
            <person name="Wilson A."/>
            <person name="Yadav S."/>
            <person name="Young G."/>
            <person name="Yu Q."/>
            <person name="Zembek L."/>
            <person name="Zhong D."/>
            <person name="Zimmer A."/>
            <person name="Zwirko Z."/>
            <person name="Jaffe D.B."/>
            <person name="Alvarez P."/>
            <person name="Brockman W."/>
            <person name="Butler J."/>
            <person name="Chin C."/>
            <person name="Gnerre S."/>
            <person name="Grabherr M."/>
            <person name="Kleber M."/>
            <person name="Mauceli E."/>
            <person name="MacCallum I."/>
        </authorList>
    </citation>
    <scope>NUCLEOTIDE SEQUENCE [LARGE SCALE GENOMIC DNA]</scope>
    <source>
        <strain evidence="2">Tucson 14030-0811.24</strain>
    </source>
</reference>
<dbReference type="InterPro" id="IPR032675">
    <property type="entry name" value="LRR_dom_sf"/>
</dbReference>
<dbReference type="eggNOG" id="ENOG502TEGS">
    <property type="taxonomic scope" value="Eukaryota"/>
</dbReference>
<dbReference type="Gene3D" id="3.80.10.10">
    <property type="entry name" value="Ribonuclease Inhibitor"/>
    <property type="match status" value="1"/>
</dbReference>
<evidence type="ECO:0000313" key="1">
    <source>
        <dbReference type="EMBL" id="EDW75404.1"/>
    </source>
</evidence>
<dbReference type="Proteomes" id="UP000007798">
    <property type="component" value="Unassembled WGS sequence"/>
</dbReference>
<name>B4MTG5_DROWI</name>
<dbReference type="OrthoDB" id="549243at2759"/>
<sequence>MTLFDLNDDSLDLILNLLQLDELLSIYNEISPRFNDAIERQFHRFRHYDFSMRFPPRHDAGKLQALGRHLISLHISVGYSIVEKDVIPILRPLCQGAAETQKLRALKFDHASFTAEYVRTVQLVTPFLRILDMSHCDVRDHMIVRLLENANMLQHLVILNIYQLTGEKHLKPYTMSNLPCLKLICIMFVGNLPYKLEELSIQYPHLSFLVYDTVACNAFKIYGPQVNIDIKNLWNHEYFKND</sequence>
<dbReference type="PhylomeDB" id="B4MTG5"/>
<evidence type="ECO:0000313" key="2">
    <source>
        <dbReference type="Proteomes" id="UP000007798"/>
    </source>
</evidence>
<organism evidence="1 2">
    <name type="scientific">Drosophila willistoni</name>
    <name type="common">Fruit fly</name>
    <dbReference type="NCBI Taxonomy" id="7260"/>
    <lineage>
        <taxon>Eukaryota</taxon>
        <taxon>Metazoa</taxon>
        <taxon>Ecdysozoa</taxon>
        <taxon>Arthropoda</taxon>
        <taxon>Hexapoda</taxon>
        <taxon>Insecta</taxon>
        <taxon>Pterygota</taxon>
        <taxon>Neoptera</taxon>
        <taxon>Endopterygota</taxon>
        <taxon>Diptera</taxon>
        <taxon>Brachycera</taxon>
        <taxon>Muscomorpha</taxon>
        <taxon>Ephydroidea</taxon>
        <taxon>Drosophilidae</taxon>
        <taxon>Drosophila</taxon>
        <taxon>Sophophora</taxon>
    </lineage>
</organism>
<gene>
    <name evidence="1" type="primary">Dwil\GK19080</name>
    <name evidence="1" type="ORF">Dwil_GK19080</name>
</gene>
<dbReference type="EMBL" id="CH963852">
    <property type="protein sequence ID" value="EDW75404.1"/>
    <property type="molecule type" value="Genomic_DNA"/>
</dbReference>
<accession>B4MTG5</accession>
<protein>
    <recommendedName>
        <fullName evidence="3">F-box domain-containing protein</fullName>
    </recommendedName>
</protein>
<dbReference type="OMA" id="HAKWSFD"/>
<dbReference type="SUPFAM" id="SSF52047">
    <property type="entry name" value="RNI-like"/>
    <property type="match status" value="1"/>
</dbReference>
<proteinExistence type="predicted"/>
<keyword evidence="2" id="KW-1185">Reference proteome</keyword>
<dbReference type="AlphaFoldDB" id="B4MTG5"/>